<sequence length="196" mass="21699">MTIQRQITAIFFAFLFVSLFVVGCSTSKTPQEKVGMEREANQDQSAHSTDPATQGKESIERETEDILAKYFHQKFPATEVIDKCLVDIDNDGLPELLVALNTYSGASKDAEIIKNGLTPLYVAVVFPKGSNPTESLSVIGKTVPEDFSFRGTHLFTVEKEGERVDRVKVKAVNSQGSEHYFTLKVTVEEDGVRSFS</sequence>
<dbReference type="AlphaFoldDB" id="A0A1M6QBN4"/>
<dbReference type="Proteomes" id="UP000183997">
    <property type="component" value="Unassembled WGS sequence"/>
</dbReference>
<keyword evidence="3" id="KW-1185">Reference proteome</keyword>
<organism evidence="2 3">
    <name type="scientific">Desulforamulus aeronauticus DSM 10349</name>
    <dbReference type="NCBI Taxonomy" id="1121421"/>
    <lineage>
        <taxon>Bacteria</taxon>
        <taxon>Bacillati</taxon>
        <taxon>Bacillota</taxon>
        <taxon>Clostridia</taxon>
        <taxon>Eubacteriales</taxon>
        <taxon>Peptococcaceae</taxon>
        <taxon>Desulforamulus</taxon>
    </lineage>
</organism>
<proteinExistence type="predicted"/>
<feature type="compositionally biased region" description="Polar residues" evidence="1">
    <location>
        <begin position="42"/>
        <end position="56"/>
    </location>
</feature>
<evidence type="ECO:0008006" key="4">
    <source>
        <dbReference type="Google" id="ProtNLM"/>
    </source>
</evidence>
<dbReference type="STRING" id="1121421.SAMN02745123_00950"/>
<evidence type="ECO:0000256" key="1">
    <source>
        <dbReference type="SAM" id="MobiDB-lite"/>
    </source>
</evidence>
<feature type="region of interest" description="Disordered" evidence="1">
    <location>
        <begin position="31"/>
        <end position="59"/>
    </location>
</feature>
<evidence type="ECO:0000313" key="2">
    <source>
        <dbReference type="EMBL" id="SHK17652.1"/>
    </source>
</evidence>
<dbReference type="PROSITE" id="PS51257">
    <property type="entry name" value="PROKAR_LIPOPROTEIN"/>
    <property type="match status" value="1"/>
</dbReference>
<accession>A0A1M6QBN4</accession>
<feature type="compositionally biased region" description="Basic and acidic residues" evidence="1">
    <location>
        <begin position="31"/>
        <end position="41"/>
    </location>
</feature>
<reference evidence="3" key="1">
    <citation type="submission" date="2016-11" db="EMBL/GenBank/DDBJ databases">
        <authorList>
            <person name="Varghese N."/>
            <person name="Submissions S."/>
        </authorList>
    </citation>
    <scope>NUCLEOTIDE SEQUENCE [LARGE SCALE GENOMIC DNA]</scope>
    <source>
        <strain evidence="3">DSM 10349</strain>
    </source>
</reference>
<dbReference type="EMBL" id="FRAR01000008">
    <property type="protein sequence ID" value="SHK17652.1"/>
    <property type="molecule type" value="Genomic_DNA"/>
</dbReference>
<gene>
    <name evidence="2" type="ORF">SAMN02745123_00950</name>
</gene>
<evidence type="ECO:0000313" key="3">
    <source>
        <dbReference type="Proteomes" id="UP000183997"/>
    </source>
</evidence>
<protein>
    <recommendedName>
        <fullName evidence="4">Lipoprotein</fullName>
    </recommendedName>
</protein>
<name>A0A1M6QBN4_9FIRM</name>